<dbReference type="AlphaFoldDB" id="A0AA96RI56"/>
<dbReference type="RefSeq" id="WP_315608021.1">
    <property type="nucleotide sequence ID" value="NZ_CP130318.1"/>
</dbReference>
<dbReference type="Pfam" id="PF10137">
    <property type="entry name" value="CAP12-PCTIR_TIR"/>
    <property type="match status" value="1"/>
</dbReference>
<protein>
    <submittedName>
        <fullName evidence="2">Nucleotide-binding protein</fullName>
    </submittedName>
</protein>
<dbReference type="Proteomes" id="UP001305702">
    <property type="component" value="Chromosome"/>
</dbReference>
<dbReference type="GO" id="GO:0050135">
    <property type="term" value="F:NADP+ nucleosidase activity"/>
    <property type="evidence" value="ECO:0007669"/>
    <property type="project" value="InterPro"/>
</dbReference>
<gene>
    <name evidence="2" type="ORF">MJA45_14070</name>
</gene>
<evidence type="ECO:0000313" key="3">
    <source>
        <dbReference type="Proteomes" id="UP001305702"/>
    </source>
</evidence>
<evidence type="ECO:0000259" key="1">
    <source>
        <dbReference type="Pfam" id="PF10137"/>
    </source>
</evidence>
<proteinExistence type="predicted"/>
<feature type="domain" description="CD-NTase-associated protein 12/Pycsar effector protein TIR" evidence="1">
    <location>
        <begin position="8"/>
        <end position="140"/>
    </location>
</feature>
<dbReference type="KEGG" id="paun:MJA45_14070"/>
<name>A0AA96RI56_9BACL</name>
<organism evidence="2 3">
    <name type="scientific">Paenibacillus aurantius</name>
    <dbReference type="NCBI Taxonomy" id="2918900"/>
    <lineage>
        <taxon>Bacteria</taxon>
        <taxon>Bacillati</taxon>
        <taxon>Bacillota</taxon>
        <taxon>Bacilli</taxon>
        <taxon>Bacillales</taxon>
        <taxon>Paenibacillaceae</taxon>
        <taxon>Paenibacillus</taxon>
    </lineage>
</organism>
<reference evidence="2 3" key="1">
    <citation type="submission" date="2022-02" db="EMBL/GenBank/DDBJ databases">
        <title>Paenibacillus sp. MBLB1776 Whole Genome Shotgun Sequencing.</title>
        <authorList>
            <person name="Hwang C.Y."/>
            <person name="Cho E.-S."/>
            <person name="Seo M.-J."/>
        </authorList>
    </citation>
    <scope>NUCLEOTIDE SEQUENCE [LARGE SCALE GENOMIC DNA]</scope>
    <source>
        <strain evidence="2 3">MBLB1776</strain>
    </source>
</reference>
<evidence type="ECO:0000313" key="2">
    <source>
        <dbReference type="EMBL" id="WNQ14246.1"/>
    </source>
</evidence>
<dbReference type="InterPro" id="IPR019302">
    <property type="entry name" value="CAP12/PCTIR_TIR_dom"/>
</dbReference>
<dbReference type="EMBL" id="CP130318">
    <property type="protein sequence ID" value="WNQ14246.1"/>
    <property type="molecule type" value="Genomic_DNA"/>
</dbReference>
<accession>A0AA96RI56</accession>
<keyword evidence="3" id="KW-1185">Reference proteome</keyword>
<sequence>MKPASKPKLFIGSSRESIKYGPAIHSNLQRVAQVLPWYNGTFQENDYTMESLSRRLSQCDYGVFIFSPDDVAIIRHKPVFITRDNTIFEAGLFMGKLGLKRVFCLIPQDLEVSDGDHIKDVRVGTYHLLSDLAGITILQYEYGHDDELEAAVSVACARIAKVIAEESFFIDPIDKAKRNGSIVKLFWEMSRIVPLTEEAPLSKRYHALSEGIRVSFLVPPMGETKVTHVALYAKRGTDGMAYAAGNIDEGAFYPFQSFDSEKEPPIVIKVQQSNKWSFTHEQHVEKVSVLCYPLGENHVLSINLVGDSVLTKEHLPKVVDHNAELLTTIKHIVGGDSK</sequence>